<protein>
    <submittedName>
        <fullName evidence="1">Uncharacterized protein</fullName>
    </submittedName>
</protein>
<accession>A0A6G8QCP4</accession>
<dbReference type="KEGG" id="rub:GBA63_17645"/>
<evidence type="ECO:0000313" key="1">
    <source>
        <dbReference type="EMBL" id="QIN84270.1"/>
    </source>
</evidence>
<dbReference type="EMBL" id="CP045119">
    <property type="protein sequence ID" value="QIN84270.1"/>
    <property type="molecule type" value="Genomic_DNA"/>
</dbReference>
<proteinExistence type="predicted"/>
<dbReference type="AlphaFoldDB" id="A0A6G8QCP4"/>
<organism evidence="1 2">
    <name type="scientific">Rubrobacter tropicus</name>
    <dbReference type="NCBI Taxonomy" id="2653851"/>
    <lineage>
        <taxon>Bacteria</taxon>
        <taxon>Bacillati</taxon>
        <taxon>Actinomycetota</taxon>
        <taxon>Rubrobacteria</taxon>
        <taxon>Rubrobacterales</taxon>
        <taxon>Rubrobacteraceae</taxon>
        <taxon>Rubrobacter</taxon>
    </lineage>
</organism>
<gene>
    <name evidence="1" type="ORF">GBA63_17645</name>
</gene>
<name>A0A6G8QCP4_9ACTN</name>
<dbReference type="Proteomes" id="UP000501452">
    <property type="component" value="Chromosome"/>
</dbReference>
<evidence type="ECO:0000313" key="2">
    <source>
        <dbReference type="Proteomes" id="UP000501452"/>
    </source>
</evidence>
<keyword evidence="2" id="KW-1185">Reference proteome</keyword>
<dbReference type="RefSeq" id="WP_166178282.1">
    <property type="nucleotide sequence ID" value="NZ_CP045119.1"/>
</dbReference>
<reference evidence="1 2" key="1">
    <citation type="submission" date="2019-10" db="EMBL/GenBank/DDBJ databases">
        <title>Rubrobacter sp nov SCSIO 52090 isolated from a deep-sea sediment in the South China Sea.</title>
        <authorList>
            <person name="Chen R.W."/>
        </authorList>
    </citation>
    <scope>NUCLEOTIDE SEQUENCE [LARGE SCALE GENOMIC DNA]</scope>
    <source>
        <strain evidence="1 2">SCSIO 52909</strain>
    </source>
</reference>
<sequence>MEKHLLRQFQREVERQCQFTMIALQDMEEASTNGDGKLFWYSVQNLVVAVGRISRLLWPSDPLFPKRGDELRDSLGVGEDSPLRALGFVEHFEHFDKRLETWQVTSEHHRFFDSYTEPLDVLAETAPEDRMRGYDMDNDALLFNGEAFELGPVSRAVEDLQRRAEAEMMKPRFQLDV</sequence>